<feature type="region of interest" description="Disordered" evidence="1">
    <location>
        <begin position="887"/>
        <end position="915"/>
    </location>
</feature>
<dbReference type="Proteomes" id="UP001499924">
    <property type="component" value="Unassembled WGS sequence"/>
</dbReference>
<reference evidence="3" key="1">
    <citation type="journal article" date="2019" name="Int. J. Syst. Evol. Microbiol.">
        <title>The Global Catalogue of Microorganisms (GCM) 10K type strain sequencing project: providing services to taxonomists for standard genome sequencing and annotation.</title>
        <authorList>
            <consortium name="The Broad Institute Genomics Platform"/>
            <consortium name="The Broad Institute Genome Sequencing Center for Infectious Disease"/>
            <person name="Wu L."/>
            <person name="Ma J."/>
        </authorList>
    </citation>
    <scope>NUCLEOTIDE SEQUENCE [LARGE SCALE GENOMIC DNA]</scope>
    <source>
        <strain evidence="3">JCM 15614</strain>
    </source>
</reference>
<feature type="compositionally biased region" description="Basic and acidic residues" evidence="1">
    <location>
        <begin position="894"/>
        <end position="903"/>
    </location>
</feature>
<evidence type="ECO:0000313" key="2">
    <source>
        <dbReference type="EMBL" id="GAA3184439.1"/>
    </source>
</evidence>
<gene>
    <name evidence="2" type="ORF">GCM10010531_43300</name>
</gene>
<proteinExistence type="predicted"/>
<sequence length="915" mass="97748">MPPGFARTAVAEEAVRAADAANDLDAGYEARMALAEAAQHGGEPHKALVAVTWCLGQIDAHPGRFDTHGPYWALKWLPHTLLDLPEVPLDEVERVLGEMRRRYEAAGTGQDAVAKLAWTIPLRVGRIAEAVEAHRRWRLIPRTEYGDCRACDVHSEVLLALAVDDSARALDLARPVLAGRLDCAEEPARILGTLLAPVSELGRPDEAERFHTWGLRLARGNPSLVMTQAEHVMHLLRTGRLDEALALLAEIVDVVDRGLFDVDSRLWVAAAGGSVTAALAERGIDRVTRPIGDRPRETGTLARTFASEARATATAFDQRNGTDALTRKVEAWLAVRPQPSPAAHVPGTPVDVVSPAAPSAHPEPAATDPTDLADPAVLLDRARKAVGLKDDARLALAERALSGFIAAHDPLGVARARRSIGAALMRIDRDDEGADILESVIDELADEPTEQGYAALDLARLAFGRAERIDDDVRRWLHVARDAAERSTKRDAELGLCLAIEAEWHVLELGVDPDATVLGKALGGFATARSLLRDVPEELAHSWAAEASSRACVGDVDGSLAPAATAWQLATELDNHEVLATVGELYAQLLTATGHPQQALDVLTAMQRAELAGDDRLGAAQTALARVDVLRDLEREEEALAVAWEAADLFAAAGDSSGAADARLTVARLFRALGQDLNAYDMLSELVAQAADDGDRRLEGAVAVDLALLNLEYGDVDEGMASAQRALTCFDPDDAAARGRAYRVLADLHLARDEMELAVAAGEEAMTALCAEGDPVLTADVQREQAHRLVVAGHPTAALDLYGAAREGFAASGLSVQVAAVDLGRADALAALGRADEAVALAEEVAEVGLREDVPELQADALWAAAAHAVPDDERYDRALDAYAKAGAPPEQLEELRSRRDAALGRSVRRPRWRS</sequence>
<dbReference type="Gene3D" id="1.25.40.10">
    <property type="entry name" value="Tetratricopeptide repeat domain"/>
    <property type="match status" value="1"/>
</dbReference>
<comment type="caution">
    <text evidence="2">The sequence shown here is derived from an EMBL/GenBank/DDBJ whole genome shotgun (WGS) entry which is preliminary data.</text>
</comment>
<accession>A0ABP6PNE0</accession>
<protein>
    <recommendedName>
        <fullName evidence="4">Tetratricopeptide repeat-containing protein</fullName>
    </recommendedName>
</protein>
<keyword evidence="3" id="KW-1185">Reference proteome</keyword>
<feature type="compositionally biased region" description="Low complexity" evidence="1">
    <location>
        <begin position="349"/>
        <end position="371"/>
    </location>
</feature>
<evidence type="ECO:0008006" key="4">
    <source>
        <dbReference type="Google" id="ProtNLM"/>
    </source>
</evidence>
<dbReference type="SUPFAM" id="SSF48452">
    <property type="entry name" value="TPR-like"/>
    <property type="match status" value="2"/>
</dbReference>
<organism evidence="2 3">
    <name type="scientific">Blastococcus jejuensis</name>
    <dbReference type="NCBI Taxonomy" id="351224"/>
    <lineage>
        <taxon>Bacteria</taxon>
        <taxon>Bacillati</taxon>
        <taxon>Actinomycetota</taxon>
        <taxon>Actinomycetes</taxon>
        <taxon>Geodermatophilales</taxon>
        <taxon>Geodermatophilaceae</taxon>
        <taxon>Blastococcus</taxon>
    </lineage>
</organism>
<dbReference type="InterPro" id="IPR011990">
    <property type="entry name" value="TPR-like_helical_dom_sf"/>
</dbReference>
<dbReference type="RefSeq" id="WP_344691275.1">
    <property type="nucleotide sequence ID" value="NZ_BAAAVV010000019.1"/>
</dbReference>
<evidence type="ECO:0000313" key="3">
    <source>
        <dbReference type="Proteomes" id="UP001499924"/>
    </source>
</evidence>
<dbReference type="EMBL" id="BAAAVV010000019">
    <property type="protein sequence ID" value="GAA3184439.1"/>
    <property type="molecule type" value="Genomic_DNA"/>
</dbReference>
<evidence type="ECO:0000256" key="1">
    <source>
        <dbReference type="SAM" id="MobiDB-lite"/>
    </source>
</evidence>
<feature type="region of interest" description="Disordered" evidence="1">
    <location>
        <begin position="339"/>
        <end position="371"/>
    </location>
</feature>
<name>A0ABP6PNE0_9ACTN</name>